<dbReference type="InterPro" id="IPR036097">
    <property type="entry name" value="HisK_dim/P_sf"/>
</dbReference>
<evidence type="ECO:0000259" key="9">
    <source>
        <dbReference type="PROSITE" id="PS50109"/>
    </source>
</evidence>
<keyword evidence="7" id="KW-0902">Two-component regulatory system</keyword>
<organism evidence="10 11">
    <name type="scientific">Arthrobacter cryoconiti</name>
    <dbReference type="NCBI Taxonomy" id="748907"/>
    <lineage>
        <taxon>Bacteria</taxon>
        <taxon>Bacillati</taxon>
        <taxon>Actinomycetota</taxon>
        <taxon>Actinomycetes</taxon>
        <taxon>Micrococcales</taxon>
        <taxon>Micrococcaceae</taxon>
        <taxon>Arthrobacter</taxon>
    </lineage>
</organism>
<dbReference type="SUPFAM" id="SSF47384">
    <property type="entry name" value="Homodimeric domain of signal transducing histidine kinase"/>
    <property type="match status" value="1"/>
</dbReference>
<evidence type="ECO:0000256" key="2">
    <source>
        <dbReference type="ARBA" id="ARBA00004236"/>
    </source>
</evidence>
<evidence type="ECO:0000256" key="8">
    <source>
        <dbReference type="SAM" id="Phobius"/>
    </source>
</evidence>
<gene>
    <name evidence="10" type="ORF">ACFOW9_14410</name>
</gene>
<protein>
    <recommendedName>
        <fullName evidence="3">histidine kinase</fullName>
        <ecNumber evidence="3">2.7.13.3</ecNumber>
    </recommendedName>
</protein>
<feature type="transmembrane region" description="Helical" evidence="8">
    <location>
        <begin position="29"/>
        <end position="48"/>
    </location>
</feature>
<dbReference type="GO" id="GO:0016301">
    <property type="term" value="F:kinase activity"/>
    <property type="evidence" value="ECO:0007669"/>
    <property type="project" value="UniProtKB-KW"/>
</dbReference>
<keyword evidence="8" id="KW-0812">Transmembrane</keyword>
<evidence type="ECO:0000256" key="5">
    <source>
        <dbReference type="ARBA" id="ARBA00022679"/>
    </source>
</evidence>
<feature type="transmembrane region" description="Helical" evidence="8">
    <location>
        <begin position="80"/>
        <end position="97"/>
    </location>
</feature>
<dbReference type="PANTHER" id="PTHR43711:SF1">
    <property type="entry name" value="HISTIDINE KINASE 1"/>
    <property type="match status" value="1"/>
</dbReference>
<feature type="transmembrane region" description="Helical" evidence="8">
    <location>
        <begin position="160"/>
        <end position="179"/>
    </location>
</feature>
<dbReference type="SUPFAM" id="SSF55874">
    <property type="entry name" value="ATPase domain of HSP90 chaperone/DNA topoisomerase II/histidine kinase"/>
    <property type="match status" value="1"/>
</dbReference>
<name>A0ABV8R2W3_9MICC</name>
<dbReference type="EMBL" id="JBHSCQ010000022">
    <property type="protein sequence ID" value="MFC4266799.1"/>
    <property type="molecule type" value="Genomic_DNA"/>
</dbReference>
<keyword evidence="6 10" id="KW-0418">Kinase</keyword>
<dbReference type="Gene3D" id="1.10.287.130">
    <property type="match status" value="1"/>
</dbReference>
<evidence type="ECO:0000256" key="3">
    <source>
        <dbReference type="ARBA" id="ARBA00012438"/>
    </source>
</evidence>
<dbReference type="EC" id="2.7.13.3" evidence="3"/>
<keyword evidence="8" id="KW-1133">Transmembrane helix</keyword>
<dbReference type="InterPro" id="IPR035965">
    <property type="entry name" value="PAS-like_dom_sf"/>
</dbReference>
<dbReference type="InterPro" id="IPR050736">
    <property type="entry name" value="Sensor_HK_Regulatory"/>
</dbReference>
<dbReference type="Pfam" id="PF00512">
    <property type="entry name" value="HisKA"/>
    <property type="match status" value="1"/>
</dbReference>
<dbReference type="InterPro" id="IPR004358">
    <property type="entry name" value="Sig_transdc_His_kin-like_C"/>
</dbReference>
<keyword evidence="5" id="KW-0808">Transferase</keyword>
<evidence type="ECO:0000313" key="11">
    <source>
        <dbReference type="Proteomes" id="UP001595773"/>
    </source>
</evidence>
<dbReference type="CDD" id="cd00075">
    <property type="entry name" value="HATPase"/>
    <property type="match status" value="1"/>
</dbReference>
<feature type="transmembrane region" description="Helical" evidence="8">
    <location>
        <begin position="54"/>
        <end position="73"/>
    </location>
</feature>
<dbReference type="InterPro" id="IPR005467">
    <property type="entry name" value="His_kinase_dom"/>
</dbReference>
<feature type="domain" description="Histidine kinase" evidence="9">
    <location>
        <begin position="338"/>
        <end position="550"/>
    </location>
</feature>
<dbReference type="SUPFAM" id="SSF55785">
    <property type="entry name" value="PYP-like sensor domain (PAS domain)"/>
    <property type="match status" value="1"/>
</dbReference>
<feature type="transmembrane region" description="Helical" evidence="8">
    <location>
        <begin position="127"/>
        <end position="145"/>
    </location>
</feature>
<evidence type="ECO:0000256" key="6">
    <source>
        <dbReference type="ARBA" id="ARBA00022777"/>
    </source>
</evidence>
<keyword evidence="11" id="KW-1185">Reference proteome</keyword>
<comment type="caution">
    <text evidence="10">The sequence shown here is derived from an EMBL/GenBank/DDBJ whole genome shotgun (WGS) entry which is preliminary data.</text>
</comment>
<evidence type="ECO:0000256" key="7">
    <source>
        <dbReference type="ARBA" id="ARBA00023012"/>
    </source>
</evidence>
<dbReference type="InterPro" id="IPR003661">
    <property type="entry name" value="HisK_dim/P_dom"/>
</dbReference>
<dbReference type="PROSITE" id="PS50109">
    <property type="entry name" value="HIS_KIN"/>
    <property type="match status" value="1"/>
</dbReference>
<feature type="transmembrane region" description="Helical" evidence="8">
    <location>
        <begin position="103"/>
        <end position="120"/>
    </location>
</feature>
<comment type="catalytic activity">
    <reaction evidence="1">
        <text>ATP + protein L-histidine = ADP + protein N-phospho-L-histidine.</text>
        <dbReference type="EC" id="2.7.13.3"/>
    </reaction>
</comment>
<dbReference type="PRINTS" id="PR00344">
    <property type="entry name" value="BCTRLSENSOR"/>
</dbReference>
<dbReference type="Pfam" id="PF02518">
    <property type="entry name" value="HATPase_c"/>
    <property type="match status" value="1"/>
</dbReference>
<dbReference type="Proteomes" id="UP001595773">
    <property type="component" value="Unassembled WGS sequence"/>
</dbReference>
<proteinExistence type="predicted"/>
<dbReference type="SMART" id="SM00387">
    <property type="entry name" value="HATPase_c"/>
    <property type="match status" value="1"/>
</dbReference>
<sequence length="562" mass="60165">MIRTSVKTRLSQYFIADTTLRRRVFLNQLPITLAAGVCTAIAGTFYPQSFQHPLFMAGLALNVLLLVASFAVPWDRMPRGAFLVIPYLDFLAVGLFRAGNVQFLTAVGLMVFFPVFWLASSGFARRTAVIVSGVGALITVWVPVLMEPDGFTTEELARPLLFPLIMMGFAVTVVMGTISRDSQRRALERKDIELRAALAASQTHGQLLEAVLDAVAVGVVVVDAHGNDRLMNATQKDLHKLAIPADIPDPTEPELLVFGVDAVTPLSAEARPVHRAIMGETFTNYQVWLGTGEHARALSTAGRPLLDQEGHFAGAVIAFHDVTEIMNALSAKDSFVARVSHEFRTPLTSIQGYLDLALEESASLPPDVQKYLAIAVRNTNRLSSLAADLLSADTVTVNPACADVAQLITNALATAAPEATANKVTLHAEVSDGFEAAVDAERIGQVLDNLISNAVKYSPDGGTVTVRAWPDGVDLHAQIQDTGLGMSSEEQLGLFTKFFRARSAVQRSIPGIGLGLMISKTIIAKHGGTLHVDSERGVGTTVSFVLPGCVVAGHLTSEPILS</sequence>
<accession>A0ABV8R2W3</accession>
<evidence type="ECO:0000256" key="4">
    <source>
        <dbReference type="ARBA" id="ARBA00022553"/>
    </source>
</evidence>
<keyword evidence="4" id="KW-0597">Phosphoprotein</keyword>
<evidence type="ECO:0000256" key="1">
    <source>
        <dbReference type="ARBA" id="ARBA00000085"/>
    </source>
</evidence>
<dbReference type="RefSeq" id="WP_230065969.1">
    <property type="nucleotide sequence ID" value="NZ_BAABLL010000010.1"/>
</dbReference>
<dbReference type="InterPro" id="IPR003594">
    <property type="entry name" value="HATPase_dom"/>
</dbReference>
<dbReference type="Gene3D" id="3.30.450.20">
    <property type="entry name" value="PAS domain"/>
    <property type="match status" value="1"/>
</dbReference>
<dbReference type="SMART" id="SM00388">
    <property type="entry name" value="HisKA"/>
    <property type="match status" value="1"/>
</dbReference>
<reference evidence="11" key="1">
    <citation type="journal article" date="2019" name="Int. J. Syst. Evol. Microbiol.">
        <title>The Global Catalogue of Microorganisms (GCM) 10K type strain sequencing project: providing services to taxonomists for standard genome sequencing and annotation.</title>
        <authorList>
            <consortium name="The Broad Institute Genomics Platform"/>
            <consortium name="The Broad Institute Genome Sequencing Center for Infectious Disease"/>
            <person name="Wu L."/>
            <person name="Ma J."/>
        </authorList>
    </citation>
    <scope>NUCLEOTIDE SEQUENCE [LARGE SCALE GENOMIC DNA]</scope>
    <source>
        <strain evidence="11">CGMCC 1.10698</strain>
    </source>
</reference>
<dbReference type="InterPro" id="IPR036890">
    <property type="entry name" value="HATPase_C_sf"/>
</dbReference>
<dbReference type="Gene3D" id="3.30.565.10">
    <property type="entry name" value="Histidine kinase-like ATPase, C-terminal domain"/>
    <property type="match status" value="1"/>
</dbReference>
<keyword evidence="8" id="KW-0472">Membrane</keyword>
<dbReference type="CDD" id="cd00082">
    <property type="entry name" value="HisKA"/>
    <property type="match status" value="1"/>
</dbReference>
<evidence type="ECO:0000313" key="10">
    <source>
        <dbReference type="EMBL" id="MFC4266799.1"/>
    </source>
</evidence>
<comment type="subcellular location">
    <subcellularLocation>
        <location evidence="2">Cell membrane</location>
    </subcellularLocation>
</comment>
<dbReference type="PANTHER" id="PTHR43711">
    <property type="entry name" value="TWO-COMPONENT HISTIDINE KINASE"/>
    <property type="match status" value="1"/>
</dbReference>